<dbReference type="SUPFAM" id="SSF52047">
    <property type="entry name" value="RNI-like"/>
    <property type="match status" value="1"/>
</dbReference>
<evidence type="ECO:0000313" key="2">
    <source>
        <dbReference type="EMBL" id="TDD31424.1"/>
    </source>
</evidence>
<evidence type="ECO:0000256" key="1">
    <source>
        <dbReference type="SAM" id="MobiDB-lite"/>
    </source>
</evidence>
<dbReference type="EMBL" id="SMKQ01000317">
    <property type="protein sequence ID" value="TDD31424.1"/>
    <property type="molecule type" value="Genomic_DNA"/>
</dbReference>
<dbReference type="Gene3D" id="3.80.10.10">
    <property type="entry name" value="Ribonuclease Inhibitor"/>
    <property type="match status" value="1"/>
</dbReference>
<dbReference type="Proteomes" id="UP000295302">
    <property type="component" value="Unassembled WGS sequence"/>
</dbReference>
<comment type="caution">
    <text evidence="2">The sequence shown here is derived from an EMBL/GenBank/DDBJ whole genome shotgun (WGS) entry which is preliminary data.</text>
</comment>
<dbReference type="AlphaFoldDB" id="A0A4R4XKJ5"/>
<feature type="region of interest" description="Disordered" evidence="1">
    <location>
        <begin position="1"/>
        <end position="23"/>
    </location>
</feature>
<evidence type="ECO:0000313" key="3">
    <source>
        <dbReference type="Proteomes" id="UP000295302"/>
    </source>
</evidence>
<sequence>MDDFDEEFSGETPADPRDPGETFLPRDAVYRHDMGGSHRERFAGLPVPYDIRPVADPGRVAWALCDETEIGHDAPGSALPDGLDKLLRTVNGAEVQALVITGFGATNAPRLLAEHADHLPALRSVFLGFVEPEHWEISWIRQGDITPLLEAYPRLERLDVRGSEGLTMRPVTHRHLKVLRFETGGLPGEVVRAVGASALPSLQHLELWLGIDQYGGDSTVADLDGILSGAGLPALKRLGLRDSPIQDDIAAAVAAAPVVARLEELSLGMGTLTDRGAEALLSGQPLSHLRALDLRHHFLSETLAARLRRGLPGVAVDLEDAQPRGDDWLYVAVSE</sequence>
<dbReference type="OrthoDB" id="9781345at2"/>
<dbReference type="InterPro" id="IPR047722">
    <property type="entry name" value="STM4015-like"/>
</dbReference>
<dbReference type="InterPro" id="IPR032675">
    <property type="entry name" value="LRR_dom_sf"/>
</dbReference>
<organism evidence="2 3">
    <name type="scientific">Nonomuraea terrae</name>
    <dbReference type="NCBI Taxonomy" id="2530383"/>
    <lineage>
        <taxon>Bacteria</taxon>
        <taxon>Bacillati</taxon>
        <taxon>Actinomycetota</taxon>
        <taxon>Actinomycetes</taxon>
        <taxon>Streptosporangiales</taxon>
        <taxon>Streptosporangiaceae</taxon>
        <taxon>Nonomuraea</taxon>
    </lineage>
</organism>
<name>A0A4R4XKJ5_9ACTN</name>
<dbReference type="RefSeq" id="WP_132623170.1">
    <property type="nucleotide sequence ID" value="NZ_SMKQ01000317.1"/>
</dbReference>
<keyword evidence="3" id="KW-1185">Reference proteome</keyword>
<proteinExistence type="predicted"/>
<reference evidence="2 3" key="1">
    <citation type="submission" date="2019-03" db="EMBL/GenBank/DDBJ databases">
        <title>Draft genome sequences of novel Actinobacteria.</title>
        <authorList>
            <person name="Sahin N."/>
            <person name="Ay H."/>
            <person name="Saygin H."/>
        </authorList>
    </citation>
    <scope>NUCLEOTIDE SEQUENCE [LARGE SCALE GENOMIC DNA]</scope>
    <source>
        <strain evidence="2 3">CH32</strain>
    </source>
</reference>
<gene>
    <name evidence="2" type="ORF">E1286_44910</name>
</gene>
<dbReference type="NCBIfam" id="NF038076">
    <property type="entry name" value="fam_STM4015"/>
    <property type="match status" value="1"/>
</dbReference>
<accession>A0A4R4XKJ5</accession>
<protein>
    <submittedName>
        <fullName evidence="2">Leucine-rich repeat domain-containing protein</fullName>
    </submittedName>
</protein>